<dbReference type="Pfam" id="PF13460">
    <property type="entry name" value="NAD_binding_10"/>
    <property type="match status" value="1"/>
</dbReference>
<gene>
    <name evidence="2" type="ORF">BDY17DRAFT_299844</name>
</gene>
<dbReference type="PANTHER" id="PTHR15020:SF50">
    <property type="entry name" value="UPF0659 PROTEIN YMR090W"/>
    <property type="match status" value="1"/>
</dbReference>
<dbReference type="Proteomes" id="UP000799767">
    <property type="component" value="Unassembled WGS sequence"/>
</dbReference>
<evidence type="ECO:0000259" key="1">
    <source>
        <dbReference type="Pfam" id="PF13460"/>
    </source>
</evidence>
<evidence type="ECO:0000313" key="3">
    <source>
        <dbReference type="Proteomes" id="UP000799767"/>
    </source>
</evidence>
<keyword evidence="3" id="KW-1185">Reference proteome</keyword>
<dbReference type="RefSeq" id="XP_033588432.1">
    <property type="nucleotide sequence ID" value="XM_033733964.1"/>
</dbReference>
<dbReference type="InterPro" id="IPR016040">
    <property type="entry name" value="NAD(P)-bd_dom"/>
</dbReference>
<dbReference type="GeneID" id="54474966"/>
<proteinExistence type="predicted"/>
<protein>
    <recommendedName>
        <fullName evidence="1">NAD(P)-binding domain-containing protein</fullName>
    </recommendedName>
</protein>
<name>A0A6A6PPC8_9PEZI</name>
<accession>A0A6A6PPC8</accession>
<dbReference type="PANTHER" id="PTHR15020">
    <property type="entry name" value="FLAVIN REDUCTASE-RELATED"/>
    <property type="match status" value="1"/>
</dbReference>
<organism evidence="2 3">
    <name type="scientific">Neohortaea acidophila</name>
    <dbReference type="NCBI Taxonomy" id="245834"/>
    <lineage>
        <taxon>Eukaryota</taxon>
        <taxon>Fungi</taxon>
        <taxon>Dikarya</taxon>
        <taxon>Ascomycota</taxon>
        <taxon>Pezizomycotina</taxon>
        <taxon>Dothideomycetes</taxon>
        <taxon>Dothideomycetidae</taxon>
        <taxon>Mycosphaerellales</taxon>
        <taxon>Teratosphaeriaceae</taxon>
        <taxon>Neohortaea</taxon>
    </lineage>
</organism>
<feature type="domain" description="NAD(P)-binding" evidence="1">
    <location>
        <begin position="47"/>
        <end position="158"/>
    </location>
</feature>
<sequence length="180" mass="19391">MAKVREVLSNDAKGVDTIISGIGGIPMPQLSLFRPLTLSEPICSHATSSLLEAVGPDTSKETPLIVVISANGVSHTGPRDYPIALTPLYRWLLTGVYDDKREMEALLGKHLPSEAYVVVRPSALTDGAAKGVSSIRQGDSQRPVQGYSISRDDVGLWLYTHVVAAEDRTGLQGQQMCITY</sequence>
<dbReference type="OrthoDB" id="63935at2759"/>
<evidence type="ECO:0000313" key="2">
    <source>
        <dbReference type="EMBL" id="KAF2481862.1"/>
    </source>
</evidence>
<dbReference type="EMBL" id="MU001637">
    <property type="protein sequence ID" value="KAF2481862.1"/>
    <property type="molecule type" value="Genomic_DNA"/>
</dbReference>
<dbReference type="AlphaFoldDB" id="A0A6A6PPC8"/>
<reference evidence="2" key="1">
    <citation type="journal article" date="2020" name="Stud. Mycol.">
        <title>101 Dothideomycetes genomes: a test case for predicting lifestyles and emergence of pathogens.</title>
        <authorList>
            <person name="Haridas S."/>
            <person name="Albert R."/>
            <person name="Binder M."/>
            <person name="Bloem J."/>
            <person name="Labutti K."/>
            <person name="Salamov A."/>
            <person name="Andreopoulos B."/>
            <person name="Baker S."/>
            <person name="Barry K."/>
            <person name="Bills G."/>
            <person name="Bluhm B."/>
            <person name="Cannon C."/>
            <person name="Castanera R."/>
            <person name="Culley D."/>
            <person name="Daum C."/>
            <person name="Ezra D."/>
            <person name="Gonzalez J."/>
            <person name="Henrissat B."/>
            <person name="Kuo A."/>
            <person name="Liang C."/>
            <person name="Lipzen A."/>
            <person name="Lutzoni F."/>
            <person name="Magnuson J."/>
            <person name="Mondo S."/>
            <person name="Nolan M."/>
            <person name="Ohm R."/>
            <person name="Pangilinan J."/>
            <person name="Park H.-J."/>
            <person name="Ramirez L."/>
            <person name="Alfaro M."/>
            <person name="Sun H."/>
            <person name="Tritt A."/>
            <person name="Yoshinaga Y."/>
            <person name="Zwiers L.-H."/>
            <person name="Turgeon B."/>
            <person name="Goodwin S."/>
            <person name="Spatafora J."/>
            <person name="Crous P."/>
            <person name="Grigoriev I."/>
        </authorList>
    </citation>
    <scope>NUCLEOTIDE SEQUENCE</scope>
    <source>
        <strain evidence="2">CBS 113389</strain>
    </source>
</reference>
<dbReference type="Gene3D" id="3.40.50.720">
    <property type="entry name" value="NAD(P)-binding Rossmann-like Domain"/>
    <property type="match status" value="1"/>
</dbReference>